<evidence type="ECO:0000313" key="6">
    <source>
        <dbReference type="Ensembl" id="ENSAPLP00020004659.1"/>
    </source>
</evidence>
<evidence type="ECO:0000313" key="7">
    <source>
        <dbReference type="Proteomes" id="UP000694400"/>
    </source>
</evidence>
<keyword evidence="4" id="KW-0963">Cytoplasm</keyword>
<name>A0A8B9R091_ANAPL</name>
<dbReference type="Ensembl" id="ENSAPLT00020005026.1">
    <property type="protein sequence ID" value="ENSAPLP00020004659.1"/>
    <property type="gene ID" value="ENSAPLG00020003422.1"/>
</dbReference>
<dbReference type="InterPro" id="IPR029428">
    <property type="entry name" value="MCRIP"/>
</dbReference>
<organism evidence="6 7">
    <name type="scientific">Anas platyrhynchos</name>
    <name type="common">Mallard</name>
    <name type="synonym">Anas boschas</name>
    <dbReference type="NCBI Taxonomy" id="8839"/>
    <lineage>
        <taxon>Eukaryota</taxon>
        <taxon>Metazoa</taxon>
        <taxon>Chordata</taxon>
        <taxon>Craniata</taxon>
        <taxon>Vertebrata</taxon>
        <taxon>Euteleostomi</taxon>
        <taxon>Archelosauria</taxon>
        <taxon>Archosauria</taxon>
        <taxon>Dinosauria</taxon>
        <taxon>Saurischia</taxon>
        <taxon>Theropoda</taxon>
        <taxon>Coelurosauria</taxon>
        <taxon>Aves</taxon>
        <taxon>Neognathae</taxon>
        <taxon>Galloanserae</taxon>
        <taxon>Anseriformes</taxon>
        <taxon>Anatidae</taxon>
        <taxon>Anatinae</taxon>
        <taxon>Anas</taxon>
    </lineage>
</organism>
<proteinExistence type="inferred from homology"/>
<evidence type="ECO:0000256" key="2">
    <source>
        <dbReference type="ARBA" id="ARBA00004210"/>
    </source>
</evidence>
<dbReference type="Proteomes" id="UP000694400">
    <property type="component" value="Chromosome 15"/>
</dbReference>
<dbReference type="GO" id="GO:0010494">
    <property type="term" value="C:cytoplasmic stress granule"/>
    <property type="evidence" value="ECO:0007669"/>
    <property type="project" value="UniProtKB-SubCell"/>
</dbReference>
<reference evidence="6" key="2">
    <citation type="submission" date="2025-08" db="UniProtKB">
        <authorList>
            <consortium name="Ensembl"/>
        </authorList>
    </citation>
    <scope>IDENTIFICATION</scope>
</reference>
<keyword evidence="5" id="KW-0539">Nucleus</keyword>
<evidence type="ECO:0000256" key="4">
    <source>
        <dbReference type="ARBA" id="ARBA00022490"/>
    </source>
</evidence>
<evidence type="ECO:0000256" key="3">
    <source>
        <dbReference type="ARBA" id="ARBA00010821"/>
    </source>
</evidence>
<reference evidence="6" key="3">
    <citation type="submission" date="2025-09" db="UniProtKB">
        <authorList>
            <consortium name="Ensembl"/>
        </authorList>
    </citation>
    <scope>IDENTIFICATION</scope>
</reference>
<protein>
    <submittedName>
        <fullName evidence="6">MAPK regulated corepressor interacting protein 2</fullName>
    </submittedName>
</protein>
<dbReference type="Pfam" id="PF14799">
    <property type="entry name" value="FAM195"/>
    <property type="match status" value="1"/>
</dbReference>
<accession>A0A8B9R091</accession>
<dbReference type="GO" id="GO:0005634">
    <property type="term" value="C:nucleus"/>
    <property type="evidence" value="ECO:0007669"/>
    <property type="project" value="UniProtKB-SubCell"/>
</dbReference>
<sequence length="172" mass="19057">MFACARSTSHCPNNISLPFSSCFSNSSWAANFLCARAGGGSSCFCCQLPSGACRAQFPWGFPPPVVPFTLPAPLSAGPLPKLVFNRVNGKRPQVLLPHTTGPEECYTAAHEENVRFVYEAWQEVEQQLDDSQRGESARGPVQYVEKTPDPSLKYFVPIDLEEWWAKQFLAKI</sequence>
<comment type="similarity">
    <text evidence="3">Belongs to the MCRIP family.</text>
</comment>
<evidence type="ECO:0000256" key="5">
    <source>
        <dbReference type="ARBA" id="ARBA00023242"/>
    </source>
</evidence>
<reference evidence="6" key="1">
    <citation type="submission" date="2019-08" db="EMBL/GenBank/DDBJ databases">
        <title>Three high-quality genomes provides insights into domestication of ducks.</title>
        <authorList>
            <person name="Hou Z.C."/>
            <person name="Zhu F."/>
            <person name="Yin Z.T."/>
            <person name="Zhang F."/>
        </authorList>
    </citation>
    <scope>NUCLEOTIDE SEQUENCE [LARGE SCALE GENOMIC DNA]</scope>
</reference>
<dbReference type="AlphaFoldDB" id="A0A8B9R091"/>
<evidence type="ECO:0000256" key="1">
    <source>
        <dbReference type="ARBA" id="ARBA00004123"/>
    </source>
</evidence>
<comment type="subcellular location">
    <subcellularLocation>
        <location evidence="2">Cytoplasm</location>
        <location evidence="2">Stress granule</location>
    </subcellularLocation>
    <subcellularLocation>
        <location evidence="1">Nucleus</location>
    </subcellularLocation>
</comment>